<evidence type="ECO:0000256" key="2">
    <source>
        <dbReference type="ARBA" id="ARBA00006577"/>
    </source>
</evidence>
<dbReference type="EC" id="5.2.1.8" evidence="7"/>
<evidence type="ECO:0000256" key="4">
    <source>
        <dbReference type="ARBA" id="ARBA00023110"/>
    </source>
</evidence>
<proteinExistence type="inferred from homology"/>
<evidence type="ECO:0000259" key="8">
    <source>
        <dbReference type="PROSITE" id="PS50059"/>
    </source>
</evidence>
<dbReference type="EMBL" id="MFKF01000377">
    <property type="protein sequence ID" value="OGG45421.1"/>
    <property type="molecule type" value="Genomic_DNA"/>
</dbReference>
<sequence>MPVKRLWIAVLGVGLLGCQNKPQEKAELKTQKDKVSYAIGLDIGGMLKKRSMEVDLDVLAKGIKDGISDSVKALLTQEQIQETMMALQKDMMAKQQAHVQKLAEDKKKEGEAFLAENGKKEGVTTLPSGLQYKVIQSGAGKTPRPSDTVTAHYRGALTDGTEFDNSYRRGKPEEFPVNGVIPGWQEALQKMKVGDKWQLFIPAHLAYGPSGSGPIPPNATLVFDIELIAVK</sequence>
<keyword evidence="4 6" id="KW-0697">Rotamase</keyword>
<gene>
    <name evidence="9" type="ORF">A3F84_06335</name>
</gene>
<dbReference type="InterPro" id="IPR036944">
    <property type="entry name" value="PPIase_FKBP_N_sf"/>
</dbReference>
<dbReference type="Gene3D" id="1.10.287.460">
    <property type="entry name" value="Peptidyl-prolyl cis-trans isomerase, FKBP-type, N-terminal domain"/>
    <property type="match status" value="1"/>
</dbReference>
<organism evidence="9 10">
    <name type="scientific">Handelsmanbacteria sp. (strain RIFCSPLOWO2_12_FULL_64_10)</name>
    <dbReference type="NCBI Taxonomy" id="1817868"/>
    <lineage>
        <taxon>Bacteria</taxon>
        <taxon>Candidatus Handelsmaniibacteriota</taxon>
    </lineage>
</organism>
<evidence type="ECO:0000256" key="1">
    <source>
        <dbReference type="ARBA" id="ARBA00000971"/>
    </source>
</evidence>
<evidence type="ECO:0000256" key="6">
    <source>
        <dbReference type="PROSITE-ProRule" id="PRU00277"/>
    </source>
</evidence>
<evidence type="ECO:0000256" key="5">
    <source>
        <dbReference type="ARBA" id="ARBA00023235"/>
    </source>
</evidence>
<dbReference type="InterPro" id="IPR000774">
    <property type="entry name" value="PPIase_FKBP_N"/>
</dbReference>
<evidence type="ECO:0000313" key="9">
    <source>
        <dbReference type="EMBL" id="OGG45421.1"/>
    </source>
</evidence>
<dbReference type="SUPFAM" id="SSF54534">
    <property type="entry name" value="FKBP-like"/>
    <property type="match status" value="1"/>
</dbReference>
<evidence type="ECO:0000256" key="3">
    <source>
        <dbReference type="ARBA" id="ARBA00022729"/>
    </source>
</evidence>
<dbReference type="GO" id="GO:0006457">
    <property type="term" value="P:protein folding"/>
    <property type="evidence" value="ECO:0007669"/>
    <property type="project" value="InterPro"/>
</dbReference>
<feature type="domain" description="PPIase FKBP-type" evidence="8">
    <location>
        <begin position="146"/>
        <end position="231"/>
    </location>
</feature>
<protein>
    <recommendedName>
        <fullName evidence="7">Peptidyl-prolyl cis-trans isomerase</fullName>
        <ecNumber evidence="7">5.2.1.8</ecNumber>
    </recommendedName>
</protein>
<comment type="similarity">
    <text evidence="2 7">Belongs to the FKBP-type PPIase family.</text>
</comment>
<dbReference type="Proteomes" id="UP000178606">
    <property type="component" value="Unassembled WGS sequence"/>
</dbReference>
<dbReference type="InterPro" id="IPR046357">
    <property type="entry name" value="PPIase_dom_sf"/>
</dbReference>
<dbReference type="PRINTS" id="PR01730">
    <property type="entry name" value="INFPOTNTIATR"/>
</dbReference>
<dbReference type="Pfam" id="PF00254">
    <property type="entry name" value="FKBP_C"/>
    <property type="match status" value="1"/>
</dbReference>
<dbReference type="GO" id="GO:0016020">
    <property type="term" value="C:membrane"/>
    <property type="evidence" value="ECO:0007669"/>
    <property type="project" value="InterPro"/>
</dbReference>
<comment type="caution">
    <text evidence="9">The sequence shown here is derived from an EMBL/GenBank/DDBJ whole genome shotgun (WGS) entry which is preliminary data.</text>
</comment>
<dbReference type="PANTHER" id="PTHR43811">
    <property type="entry name" value="FKBP-TYPE PEPTIDYL-PROLYL CIS-TRANS ISOMERASE FKPA"/>
    <property type="match status" value="1"/>
</dbReference>
<dbReference type="PANTHER" id="PTHR43811:SF19">
    <property type="entry name" value="39 KDA FK506-BINDING NUCLEAR PROTEIN"/>
    <property type="match status" value="1"/>
</dbReference>
<dbReference type="InterPro" id="IPR008104">
    <property type="entry name" value="INFPOTNTIATR"/>
</dbReference>
<evidence type="ECO:0000256" key="7">
    <source>
        <dbReference type="RuleBase" id="RU003915"/>
    </source>
</evidence>
<keyword evidence="5 6" id="KW-0413">Isomerase</keyword>
<name>A0A1F6C8P4_HANXR</name>
<dbReference type="PROSITE" id="PS51257">
    <property type="entry name" value="PROKAR_LIPOPROTEIN"/>
    <property type="match status" value="1"/>
</dbReference>
<dbReference type="GO" id="GO:0003755">
    <property type="term" value="F:peptidyl-prolyl cis-trans isomerase activity"/>
    <property type="evidence" value="ECO:0007669"/>
    <property type="project" value="UniProtKB-UniRule"/>
</dbReference>
<accession>A0A1F6C8P4</accession>
<dbReference type="Gene3D" id="3.10.50.40">
    <property type="match status" value="1"/>
</dbReference>
<dbReference type="InterPro" id="IPR001179">
    <property type="entry name" value="PPIase_FKBP_dom"/>
</dbReference>
<keyword evidence="3" id="KW-0732">Signal</keyword>
<comment type="catalytic activity">
    <reaction evidence="1 6 7">
        <text>[protein]-peptidylproline (omega=180) = [protein]-peptidylproline (omega=0)</text>
        <dbReference type="Rhea" id="RHEA:16237"/>
        <dbReference type="Rhea" id="RHEA-COMP:10747"/>
        <dbReference type="Rhea" id="RHEA-COMP:10748"/>
        <dbReference type="ChEBI" id="CHEBI:83833"/>
        <dbReference type="ChEBI" id="CHEBI:83834"/>
        <dbReference type="EC" id="5.2.1.8"/>
    </reaction>
</comment>
<dbReference type="PROSITE" id="PS50059">
    <property type="entry name" value="FKBP_PPIASE"/>
    <property type="match status" value="1"/>
</dbReference>
<reference evidence="9 10" key="1">
    <citation type="journal article" date="2016" name="Nat. Commun.">
        <title>Thousands of microbial genomes shed light on interconnected biogeochemical processes in an aquifer system.</title>
        <authorList>
            <person name="Anantharaman K."/>
            <person name="Brown C.T."/>
            <person name="Hug L.A."/>
            <person name="Sharon I."/>
            <person name="Castelle C.J."/>
            <person name="Probst A.J."/>
            <person name="Thomas B.C."/>
            <person name="Singh A."/>
            <person name="Wilkins M.J."/>
            <person name="Karaoz U."/>
            <person name="Brodie E.L."/>
            <person name="Williams K.H."/>
            <person name="Hubbard S.S."/>
            <person name="Banfield J.F."/>
        </authorList>
    </citation>
    <scope>NUCLEOTIDE SEQUENCE [LARGE SCALE GENOMIC DNA]</scope>
    <source>
        <strain evidence="10">RIFCSPLOWO2_12_FULL_64_10</strain>
    </source>
</reference>
<dbReference type="Pfam" id="PF01346">
    <property type="entry name" value="FKBP_N"/>
    <property type="match status" value="1"/>
</dbReference>
<dbReference type="FunFam" id="3.10.50.40:FF:000006">
    <property type="entry name" value="Peptidyl-prolyl cis-trans isomerase"/>
    <property type="match status" value="1"/>
</dbReference>
<dbReference type="AlphaFoldDB" id="A0A1F6C8P4"/>
<evidence type="ECO:0000313" key="10">
    <source>
        <dbReference type="Proteomes" id="UP000178606"/>
    </source>
</evidence>